<accession>A0ABS6FX51</accession>
<dbReference type="EMBL" id="JAHLQJ010000033">
    <property type="protein sequence ID" value="MBU5674658.1"/>
    <property type="molecule type" value="Genomic_DNA"/>
</dbReference>
<dbReference type="Proteomes" id="UP000743001">
    <property type="component" value="Unassembled WGS sequence"/>
</dbReference>
<evidence type="ECO:0000313" key="3">
    <source>
        <dbReference type="Proteomes" id="UP000743001"/>
    </source>
</evidence>
<dbReference type="InterPro" id="IPR000182">
    <property type="entry name" value="GNAT_dom"/>
</dbReference>
<evidence type="ECO:0000259" key="1">
    <source>
        <dbReference type="PROSITE" id="PS51186"/>
    </source>
</evidence>
<evidence type="ECO:0000313" key="2">
    <source>
        <dbReference type="EMBL" id="MBU5674658.1"/>
    </source>
</evidence>
<keyword evidence="3" id="KW-1185">Reference proteome</keyword>
<organism evidence="2 3">
    <name type="scientific">Paenibacillus brevis</name>
    <dbReference type="NCBI Taxonomy" id="2841508"/>
    <lineage>
        <taxon>Bacteria</taxon>
        <taxon>Bacillati</taxon>
        <taxon>Bacillota</taxon>
        <taxon>Bacilli</taxon>
        <taxon>Bacillales</taxon>
        <taxon>Paenibacillaceae</taxon>
        <taxon>Paenibacillus</taxon>
    </lineage>
</organism>
<name>A0ABS6FX51_9BACL</name>
<reference evidence="2 3" key="1">
    <citation type="submission" date="2021-06" db="EMBL/GenBank/DDBJ databases">
        <authorList>
            <person name="Sun Q."/>
            <person name="Li D."/>
        </authorList>
    </citation>
    <scope>NUCLEOTIDE SEQUENCE [LARGE SCALE GENOMIC DNA]</scope>
    <source>
        <strain evidence="2 3">MSJ-6</strain>
    </source>
</reference>
<gene>
    <name evidence="2" type="ORF">KQJ23_22735</name>
</gene>
<dbReference type="PROSITE" id="PS51186">
    <property type="entry name" value="GNAT"/>
    <property type="match status" value="1"/>
</dbReference>
<sequence>MSPSKACGIGKQLVLALEEIALEKGCRKVKLHGQSQAQAFYSKLGYQNSSDEFIEDGIPHLLMIKELAAIK</sequence>
<protein>
    <submittedName>
        <fullName evidence="2">GNAT family N-acetyltransferase</fullName>
    </submittedName>
</protein>
<feature type="domain" description="N-acetyltransferase" evidence="1">
    <location>
        <begin position="1"/>
        <end position="68"/>
    </location>
</feature>
<proteinExistence type="predicted"/>
<dbReference type="CDD" id="cd04301">
    <property type="entry name" value="NAT_SF"/>
    <property type="match status" value="1"/>
</dbReference>
<comment type="caution">
    <text evidence="2">The sequence shown here is derived from an EMBL/GenBank/DDBJ whole genome shotgun (WGS) entry which is preliminary data.</text>
</comment>
<dbReference type="Pfam" id="PF13673">
    <property type="entry name" value="Acetyltransf_10"/>
    <property type="match status" value="1"/>
</dbReference>